<dbReference type="SUPFAM" id="SSF56529">
    <property type="entry name" value="FAH"/>
    <property type="match status" value="1"/>
</dbReference>
<dbReference type="Proteomes" id="UP001234581">
    <property type="component" value="Unassembled WGS sequence"/>
</dbReference>
<comment type="caution">
    <text evidence="4">The sequence shown here is derived from an EMBL/GenBank/DDBJ whole genome shotgun (WGS) entry which is preliminary data.</text>
</comment>
<evidence type="ECO:0000313" key="5">
    <source>
        <dbReference type="Proteomes" id="UP001234581"/>
    </source>
</evidence>
<dbReference type="GO" id="GO:0018773">
    <property type="term" value="F:acetylpyruvate hydrolase activity"/>
    <property type="evidence" value="ECO:0007669"/>
    <property type="project" value="TreeGrafter"/>
</dbReference>
<proteinExistence type="inferred from homology"/>
<name>A0AAD7VBN3_9FUNG</name>
<keyword evidence="5" id="KW-1185">Reference proteome</keyword>
<evidence type="ECO:0000256" key="2">
    <source>
        <dbReference type="ARBA" id="ARBA00022723"/>
    </source>
</evidence>
<dbReference type="Gene3D" id="3.90.850.10">
    <property type="entry name" value="Fumarylacetoacetase-like, C-terminal domain"/>
    <property type="match status" value="1"/>
</dbReference>
<reference evidence="4 5" key="1">
    <citation type="submission" date="2023-03" db="EMBL/GenBank/DDBJ databases">
        <title>Genome sequence of Lichtheimia ornata CBS 291.66.</title>
        <authorList>
            <person name="Mohabir J.T."/>
            <person name="Shea T.P."/>
            <person name="Kurbessoian T."/>
            <person name="Berby B."/>
            <person name="Fontaine J."/>
            <person name="Livny J."/>
            <person name="Gnirke A."/>
            <person name="Stajich J.E."/>
            <person name="Cuomo C.A."/>
        </authorList>
    </citation>
    <scope>NUCLEOTIDE SEQUENCE [LARGE SCALE GENOMIC DNA]</scope>
    <source>
        <strain evidence="4">CBS 291.66</strain>
    </source>
</reference>
<keyword evidence="2" id="KW-0479">Metal-binding</keyword>
<dbReference type="InterPro" id="IPR011234">
    <property type="entry name" value="Fumarylacetoacetase-like_C"/>
</dbReference>
<comment type="similarity">
    <text evidence="1">Belongs to the FAH family.</text>
</comment>
<evidence type="ECO:0000313" key="4">
    <source>
        <dbReference type="EMBL" id="KAJ8661875.1"/>
    </source>
</evidence>
<dbReference type="PANTHER" id="PTHR11820:SF7">
    <property type="entry name" value="ACYLPYRUVASE FAHD1, MITOCHONDRIAL"/>
    <property type="match status" value="1"/>
</dbReference>
<dbReference type="RefSeq" id="XP_058346788.1">
    <property type="nucleotide sequence ID" value="XM_058482290.1"/>
</dbReference>
<dbReference type="PANTHER" id="PTHR11820">
    <property type="entry name" value="ACYLPYRUVASE"/>
    <property type="match status" value="1"/>
</dbReference>
<dbReference type="GO" id="GO:0019752">
    <property type="term" value="P:carboxylic acid metabolic process"/>
    <property type="evidence" value="ECO:0007669"/>
    <property type="project" value="UniProtKB-ARBA"/>
</dbReference>
<dbReference type="EMBL" id="JARTCD010000006">
    <property type="protein sequence ID" value="KAJ8661875.1"/>
    <property type="molecule type" value="Genomic_DNA"/>
</dbReference>
<dbReference type="GeneID" id="83209624"/>
<feature type="domain" description="Fumarylacetoacetase-like C-terminal" evidence="3">
    <location>
        <begin position="12"/>
        <end position="203"/>
    </location>
</feature>
<evidence type="ECO:0000256" key="1">
    <source>
        <dbReference type="ARBA" id="ARBA00010211"/>
    </source>
</evidence>
<sequence>MSARNFLTTGRKIVAIGRNFSEHAKELGNAVPTAPFFFLKPTSSYLANGGTVEIPTGCEVHHEVELAVVIGKDGRDYQPSQAMDHVAGYALAIDMTARNLQTEAKKKGLPWSASKGFDTFTPISDFIPKESISDPHNVDLWLKVNDTLRQNGNTKDMIFNIPSLLSYVSSIMKLEAGDVLLTGTPQGVGPLQAGDVITAGLKSGGASNDLMNVKFNVAARNGLFKV</sequence>
<accession>A0AAD7VBN3</accession>
<dbReference type="InterPro" id="IPR036663">
    <property type="entry name" value="Fumarylacetoacetase_C_sf"/>
</dbReference>
<gene>
    <name evidence="4" type="ORF">O0I10_002206</name>
</gene>
<organism evidence="4 5">
    <name type="scientific">Lichtheimia ornata</name>
    <dbReference type="NCBI Taxonomy" id="688661"/>
    <lineage>
        <taxon>Eukaryota</taxon>
        <taxon>Fungi</taxon>
        <taxon>Fungi incertae sedis</taxon>
        <taxon>Mucoromycota</taxon>
        <taxon>Mucoromycotina</taxon>
        <taxon>Mucoromycetes</taxon>
        <taxon>Mucorales</taxon>
        <taxon>Lichtheimiaceae</taxon>
        <taxon>Lichtheimia</taxon>
    </lineage>
</organism>
<dbReference type="FunFam" id="3.90.850.10:FF:000003">
    <property type="entry name" value="Fumarylacetoacetate hydrolase domain-containing 1"/>
    <property type="match status" value="1"/>
</dbReference>
<evidence type="ECO:0000259" key="3">
    <source>
        <dbReference type="Pfam" id="PF01557"/>
    </source>
</evidence>
<dbReference type="GO" id="GO:0005739">
    <property type="term" value="C:mitochondrion"/>
    <property type="evidence" value="ECO:0007669"/>
    <property type="project" value="TreeGrafter"/>
</dbReference>
<protein>
    <recommendedName>
        <fullName evidence="3">Fumarylacetoacetase-like C-terminal domain-containing protein</fullName>
    </recommendedName>
</protein>
<dbReference type="GO" id="GO:0046872">
    <property type="term" value="F:metal ion binding"/>
    <property type="evidence" value="ECO:0007669"/>
    <property type="project" value="UniProtKB-KW"/>
</dbReference>
<dbReference type="AlphaFoldDB" id="A0AAD7VBN3"/>
<dbReference type="Pfam" id="PF01557">
    <property type="entry name" value="FAA_hydrolase"/>
    <property type="match status" value="1"/>
</dbReference>